<evidence type="ECO:0000313" key="2">
    <source>
        <dbReference type="Proteomes" id="UP000188600"/>
    </source>
</evidence>
<reference evidence="1 2" key="1">
    <citation type="submission" date="2016-12" db="EMBL/GenBank/DDBJ databases">
        <authorList>
            <person name="Gulvik C.A."/>
        </authorList>
    </citation>
    <scope>NUCLEOTIDE SEQUENCE [LARGE SCALE GENOMIC DNA]</scope>
    <source>
        <strain evidence="1 2">12-5291</strain>
    </source>
</reference>
<dbReference type="RefSeq" id="WP_077022234.1">
    <property type="nucleotide sequence ID" value="NZ_MSPS01000020.1"/>
</dbReference>
<dbReference type="PANTHER" id="PTHR34817">
    <property type="entry name" value="NUCLEOTIDYLTRANSFERASE"/>
    <property type="match status" value="1"/>
</dbReference>
<gene>
    <name evidence="1" type="ORF">BVE86_08595</name>
</gene>
<dbReference type="Pfam" id="PF10127">
    <property type="entry name" value="RlaP"/>
    <property type="match status" value="1"/>
</dbReference>
<dbReference type="InterPro" id="IPR018775">
    <property type="entry name" value="RlaP"/>
</dbReference>
<protein>
    <submittedName>
        <fullName evidence="1">Nucleotidyltransferase</fullName>
    </submittedName>
</protein>
<comment type="caution">
    <text evidence="1">The sequence shown here is derived from an EMBL/GenBank/DDBJ whole genome shotgun (WGS) entry which is preliminary data.</text>
</comment>
<proteinExistence type="predicted"/>
<dbReference type="EMBL" id="MSPT01000019">
    <property type="protein sequence ID" value="ONK25990.1"/>
    <property type="molecule type" value="Genomic_DNA"/>
</dbReference>
<accession>A0AB36JNS3</accession>
<dbReference type="InterPro" id="IPR043519">
    <property type="entry name" value="NT_sf"/>
</dbReference>
<dbReference type="AlphaFoldDB" id="A0AB36JNS3"/>
<dbReference type="PANTHER" id="PTHR34817:SF2">
    <property type="entry name" value="NUCLEOTIDYLTRANSFERASE"/>
    <property type="match status" value="1"/>
</dbReference>
<organism evidence="1 2">
    <name type="scientific">Streptococcus azizii</name>
    <dbReference type="NCBI Taxonomy" id="1579424"/>
    <lineage>
        <taxon>Bacteria</taxon>
        <taxon>Bacillati</taxon>
        <taxon>Bacillota</taxon>
        <taxon>Bacilli</taxon>
        <taxon>Lactobacillales</taxon>
        <taxon>Streptococcaceae</taxon>
        <taxon>Streptococcus</taxon>
    </lineage>
</organism>
<name>A0AB36JNS3_9STRE</name>
<evidence type="ECO:0000313" key="1">
    <source>
        <dbReference type="EMBL" id="ONK25990.1"/>
    </source>
</evidence>
<dbReference type="SUPFAM" id="SSF81301">
    <property type="entry name" value="Nucleotidyltransferase"/>
    <property type="match status" value="1"/>
</dbReference>
<dbReference type="Proteomes" id="UP000188600">
    <property type="component" value="Unassembled WGS sequence"/>
</dbReference>
<sequence>MQTQEEMMILVPQKLREIEEEHGIEVLWAVESGSRAWGFESPDSDFDVRFIYKRKVQDYLKLTPDRDVIELPIDETWDVTGWDLDKTLKLLAKSNPTLFEWLQSPIVYRRTDFVEKLVPLLEICMSEERMMHHYLSTAKGQMTKYLSGELVKPKKYFYALRPVLACKWIEQFHTAPPVLFDDLVKVCLPEELKSSVEKLLTIKMASSESAEITLLEDIHDYLESSIQEMDAYLKTQTIVYRVDWQALNNFFLAELGMGEKNEMNGTLFFKI</sequence>